<proteinExistence type="predicted"/>
<sequence length="68" mass="7529">MGFLLGFMISMGVIFALKYMDKTIKTEDDVKKYLGLPGIGIIPQQMPEVNKSKTVSYKTTIVSKGVEV</sequence>
<evidence type="ECO:0000313" key="1">
    <source>
        <dbReference type="EMBL" id="MPN24010.1"/>
    </source>
</evidence>
<dbReference type="AlphaFoldDB" id="A0A645GD63"/>
<organism evidence="1">
    <name type="scientific">bioreactor metagenome</name>
    <dbReference type="NCBI Taxonomy" id="1076179"/>
    <lineage>
        <taxon>unclassified sequences</taxon>
        <taxon>metagenomes</taxon>
        <taxon>ecological metagenomes</taxon>
    </lineage>
</organism>
<reference evidence="1" key="1">
    <citation type="submission" date="2019-08" db="EMBL/GenBank/DDBJ databases">
        <authorList>
            <person name="Kucharzyk K."/>
            <person name="Murdoch R.W."/>
            <person name="Higgins S."/>
            <person name="Loffler F."/>
        </authorList>
    </citation>
    <scope>NUCLEOTIDE SEQUENCE</scope>
</reference>
<accession>A0A645GD63</accession>
<name>A0A645GD63_9ZZZZ</name>
<dbReference type="EMBL" id="VSSQ01072692">
    <property type="protein sequence ID" value="MPN24010.1"/>
    <property type="molecule type" value="Genomic_DNA"/>
</dbReference>
<gene>
    <name evidence="1" type="ORF">SDC9_171403</name>
</gene>
<comment type="caution">
    <text evidence="1">The sequence shown here is derived from an EMBL/GenBank/DDBJ whole genome shotgun (WGS) entry which is preliminary data.</text>
</comment>
<protein>
    <submittedName>
        <fullName evidence="1">Uncharacterized protein</fullName>
    </submittedName>
</protein>